<evidence type="ECO:0000256" key="2">
    <source>
        <dbReference type="ARBA" id="ARBA00009743"/>
    </source>
</evidence>
<dbReference type="PRINTS" id="PR00740">
    <property type="entry name" value="GLHYDRLASE27"/>
</dbReference>
<name>A0A9P7VTD4_9AGAR</name>
<reference evidence="9" key="1">
    <citation type="submission" date="2020-11" db="EMBL/GenBank/DDBJ databases">
        <title>Adaptations for nitrogen fixation in a non-lichenized fungal sporocarp promotes dispersal by wood-feeding termites.</title>
        <authorList>
            <consortium name="DOE Joint Genome Institute"/>
            <person name="Koch R.A."/>
            <person name="Yoon G."/>
            <person name="Arayal U."/>
            <person name="Lail K."/>
            <person name="Amirebrahimi M."/>
            <person name="Labutti K."/>
            <person name="Lipzen A."/>
            <person name="Riley R."/>
            <person name="Barry K."/>
            <person name="Henrissat B."/>
            <person name="Grigoriev I.V."/>
            <person name="Herr J.R."/>
            <person name="Aime M.C."/>
        </authorList>
    </citation>
    <scope>NUCLEOTIDE SEQUENCE</scope>
    <source>
        <strain evidence="9">MCA 3950</strain>
    </source>
</reference>
<keyword evidence="4" id="KW-0732">Signal</keyword>
<accession>A0A9P7VTD4</accession>
<evidence type="ECO:0000313" key="10">
    <source>
        <dbReference type="Proteomes" id="UP000812287"/>
    </source>
</evidence>
<dbReference type="SUPFAM" id="SSF51445">
    <property type="entry name" value="(Trans)glycosidases"/>
    <property type="match status" value="1"/>
</dbReference>
<dbReference type="RefSeq" id="XP_043039835.1">
    <property type="nucleotide sequence ID" value="XM_043190027.1"/>
</dbReference>
<keyword evidence="6 7" id="KW-0326">Glycosidase</keyword>
<dbReference type="PANTHER" id="PTHR11452">
    <property type="entry name" value="ALPHA-GALACTOSIDASE/ALPHA-N-ACETYLGALACTOSAMINIDASE"/>
    <property type="match status" value="1"/>
</dbReference>
<dbReference type="EMBL" id="MU250534">
    <property type="protein sequence ID" value="KAG7446335.1"/>
    <property type="molecule type" value="Genomic_DNA"/>
</dbReference>
<dbReference type="GeneID" id="66112324"/>
<evidence type="ECO:0000256" key="4">
    <source>
        <dbReference type="ARBA" id="ARBA00022729"/>
    </source>
</evidence>
<sequence>MRNSTTQRIDPDPIKFPDGISSVADRVHALGLKIGIYGDTGTATRSGFPGSLGMEVIDAATFNEWGINYLKYDSCNVPGNWSDSWQPEDGDWYNSNSAVRYCQMGQSGALAQQCRPIQFTLCNWGNADVQDWEARVGHSWRMSSDSSASWSYITSIITTNVTYLSAIGFYAHSDVDMMEIENGALTIQEQRTHSAAWAFLKSPHYTLNKPDDTQVTLIKNAELLAFHQDTTNGTSAYPFTPYAGAPTTSPPEYYSGSSSAGSHVFIINTSSSTATKTFAFSSVPELGQAGTWKVHDMWLGTDLSGTYTAQAHDTAAYRITAV</sequence>
<comment type="caution">
    <text evidence="9">The sequence shown here is derived from an EMBL/GenBank/DDBJ whole genome shotgun (WGS) entry which is preliminary data.</text>
</comment>
<evidence type="ECO:0000256" key="7">
    <source>
        <dbReference type="RuleBase" id="RU361168"/>
    </source>
</evidence>
<dbReference type="CDD" id="cd14792">
    <property type="entry name" value="GH27"/>
    <property type="match status" value="1"/>
</dbReference>
<dbReference type="Pfam" id="PF17801">
    <property type="entry name" value="Melibiase_C"/>
    <property type="match status" value="1"/>
</dbReference>
<evidence type="ECO:0000256" key="6">
    <source>
        <dbReference type="ARBA" id="ARBA00023295"/>
    </source>
</evidence>
<keyword evidence="7" id="KW-1015">Disulfide bond</keyword>
<evidence type="ECO:0000256" key="3">
    <source>
        <dbReference type="ARBA" id="ARBA00012755"/>
    </source>
</evidence>
<dbReference type="InterPro" id="IPR013780">
    <property type="entry name" value="Glyco_hydro_b"/>
</dbReference>
<proteinExistence type="inferred from homology"/>
<dbReference type="PANTHER" id="PTHR11452:SF61">
    <property type="entry name" value="ALPHA-GALACTOSIDASE B-RELATED"/>
    <property type="match status" value="1"/>
</dbReference>
<dbReference type="InterPro" id="IPR002241">
    <property type="entry name" value="Glyco_hydro_27"/>
</dbReference>
<dbReference type="GO" id="GO:0005975">
    <property type="term" value="P:carbohydrate metabolic process"/>
    <property type="evidence" value="ECO:0007669"/>
    <property type="project" value="InterPro"/>
</dbReference>
<dbReference type="EC" id="3.2.1.22" evidence="3 7"/>
<evidence type="ECO:0000313" key="9">
    <source>
        <dbReference type="EMBL" id="KAG7446335.1"/>
    </source>
</evidence>
<feature type="domain" description="Alpha galactosidase C-terminal" evidence="8">
    <location>
        <begin position="250"/>
        <end position="319"/>
    </location>
</feature>
<dbReference type="Pfam" id="PF16499">
    <property type="entry name" value="Melibiase_2"/>
    <property type="match status" value="1"/>
</dbReference>
<dbReference type="SUPFAM" id="SSF51011">
    <property type="entry name" value="Glycosyl hydrolase domain"/>
    <property type="match status" value="1"/>
</dbReference>
<dbReference type="Gene3D" id="2.60.40.1180">
    <property type="entry name" value="Golgi alpha-mannosidase II"/>
    <property type="match status" value="1"/>
</dbReference>
<gene>
    <name evidence="9" type="ORF">BT62DRAFT_986879</name>
</gene>
<dbReference type="Proteomes" id="UP000812287">
    <property type="component" value="Unassembled WGS sequence"/>
</dbReference>
<keyword evidence="5 7" id="KW-0378">Hydrolase</keyword>
<evidence type="ECO:0000259" key="8">
    <source>
        <dbReference type="Pfam" id="PF17801"/>
    </source>
</evidence>
<dbReference type="GO" id="GO:0004557">
    <property type="term" value="F:alpha-galactosidase activity"/>
    <property type="evidence" value="ECO:0007669"/>
    <property type="project" value="UniProtKB-EC"/>
</dbReference>
<evidence type="ECO:0000256" key="1">
    <source>
        <dbReference type="ARBA" id="ARBA00001255"/>
    </source>
</evidence>
<dbReference type="AlphaFoldDB" id="A0A9P7VTD4"/>
<comment type="catalytic activity">
    <reaction evidence="1 7">
        <text>Hydrolysis of terminal, non-reducing alpha-D-galactose residues in alpha-D-galactosides, including galactose oligosaccharides, galactomannans and galactolipids.</text>
        <dbReference type="EC" id="3.2.1.22"/>
    </reaction>
</comment>
<evidence type="ECO:0000256" key="5">
    <source>
        <dbReference type="ARBA" id="ARBA00022801"/>
    </source>
</evidence>
<keyword evidence="10" id="KW-1185">Reference proteome</keyword>
<dbReference type="Gene3D" id="3.20.20.70">
    <property type="entry name" value="Aldolase class I"/>
    <property type="match status" value="1"/>
</dbReference>
<dbReference type="InterPro" id="IPR041233">
    <property type="entry name" value="Melibiase_C"/>
</dbReference>
<protein>
    <recommendedName>
        <fullName evidence="3 7">Alpha-galactosidase</fullName>
        <ecNumber evidence="3 7">3.2.1.22</ecNumber>
    </recommendedName>
    <alternativeName>
        <fullName evidence="7">Melibiase</fullName>
    </alternativeName>
</protein>
<dbReference type="InterPro" id="IPR013785">
    <property type="entry name" value="Aldolase_TIM"/>
</dbReference>
<dbReference type="OrthoDB" id="5795902at2759"/>
<dbReference type="InterPro" id="IPR017853">
    <property type="entry name" value="GH"/>
</dbReference>
<comment type="similarity">
    <text evidence="2 7">Belongs to the glycosyl hydrolase 27 family.</text>
</comment>
<organism evidence="9 10">
    <name type="scientific">Guyanagaster necrorhizus</name>
    <dbReference type="NCBI Taxonomy" id="856835"/>
    <lineage>
        <taxon>Eukaryota</taxon>
        <taxon>Fungi</taxon>
        <taxon>Dikarya</taxon>
        <taxon>Basidiomycota</taxon>
        <taxon>Agaricomycotina</taxon>
        <taxon>Agaricomycetes</taxon>
        <taxon>Agaricomycetidae</taxon>
        <taxon>Agaricales</taxon>
        <taxon>Marasmiineae</taxon>
        <taxon>Physalacriaceae</taxon>
        <taxon>Guyanagaster</taxon>
    </lineage>
</organism>